<organism evidence="1 2">
    <name type="scientific">Crenichthys baileyi</name>
    <name type="common">White River springfish</name>
    <dbReference type="NCBI Taxonomy" id="28760"/>
    <lineage>
        <taxon>Eukaryota</taxon>
        <taxon>Metazoa</taxon>
        <taxon>Chordata</taxon>
        <taxon>Craniata</taxon>
        <taxon>Vertebrata</taxon>
        <taxon>Euteleostomi</taxon>
        <taxon>Actinopterygii</taxon>
        <taxon>Neopterygii</taxon>
        <taxon>Teleostei</taxon>
        <taxon>Neoteleostei</taxon>
        <taxon>Acanthomorphata</taxon>
        <taxon>Ovalentaria</taxon>
        <taxon>Atherinomorphae</taxon>
        <taxon>Cyprinodontiformes</taxon>
        <taxon>Goodeidae</taxon>
        <taxon>Crenichthys</taxon>
    </lineage>
</organism>
<proteinExistence type="predicted"/>
<dbReference type="EMBL" id="JAHHUM010002636">
    <property type="protein sequence ID" value="KAK5601982.1"/>
    <property type="molecule type" value="Genomic_DNA"/>
</dbReference>
<keyword evidence="2" id="KW-1185">Reference proteome</keyword>
<protein>
    <submittedName>
        <fullName evidence="1">Uncharacterized protein</fullName>
    </submittedName>
</protein>
<dbReference type="Gene3D" id="3.30.1060.10">
    <property type="entry name" value="Peptide methionine sulphoxide reductase MsrA"/>
    <property type="match status" value="1"/>
</dbReference>
<gene>
    <name evidence="1" type="ORF">CRENBAI_018169</name>
</gene>
<dbReference type="InterPro" id="IPR036509">
    <property type="entry name" value="Met_Sox_Rdtase_MsrA_sf"/>
</dbReference>
<dbReference type="Proteomes" id="UP001311232">
    <property type="component" value="Unassembled WGS sequence"/>
</dbReference>
<evidence type="ECO:0000313" key="2">
    <source>
        <dbReference type="Proteomes" id="UP001311232"/>
    </source>
</evidence>
<comment type="caution">
    <text evidence="1">The sequence shown here is derived from an EMBL/GenBank/DDBJ whole genome shotgun (WGS) entry which is preliminary data.</text>
</comment>
<sequence>MVASSRAHLIWRHFLSSRMGDMASKAQMPTPETALPGRTVSIKVSAKHDVNGNRTIPPFPEGTQMVMFGKCQNTHQ</sequence>
<dbReference type="AlphaFoldDB" id="A0AAV9R0T2"/>
<accession>A0AAV9R0T2</accession>
<dbReference type="GO" id="GO:0008113">
    <property type="term" value="F:peptide-methionine (S)-S-oxide reductase activity"/>
    <property type="evidence" value="ECO:0007669"/>
    <property type="project" value="InterPro"/>
</dbReference>
<evidence type="ECO:0000313" key="1">
    <source>
        <dbReference type="EMBL" id="KAK5601982.1"/>
    </source>
</evidence>
<name>A0AAV9R0T2_9TELE</name>
<reference evidence="1 2" key="1">
    <citation type="submission" date="2021-06" db="EMBL/GenBank/DDBJ databases">
        <authorList>
            <person name="Palmer J.M."/>
        </authorList>
    </citation>
    <scope>NUCLEOTIDE SEQUENCE [LARGE SCALE GENOMIC DNA]</scope>
    <source>
        <strain evidence="1 2">MEX-2019</strain>
        <tissue evidence="1">Muscle</tissue>
    </source>
</reference>